<feature type="domain" description="VOC" evidence="1">
    <location>
        <begin position="151"/>
        <end position="271"/>
    </location>
</feature>
<evidence type="ECO:0000313" key="3">
    <source>
        <dbReference type="Proteomes" id="UP000436911"/>
    </source>
</evidence>
<dbReference type="GO" id="GO:0051213">
    <property type="term" value="F:dioxygenase activity"/>
    <property type="evidence" value="ECO:0007669"/>
    <property type="project" value="UniProtKB-KW"/>
</dbReference>
<dbReference type="EMBL" id="QUSG01000020">
    <property type="protein sequence ID" value="KAA3521994.1"/>
    <property type="molecule type" value="Genomic_DNA"/>
</dbReference>
<dbReference type="Proteomes" id="UP000436911">
    <property type="component" value="Unassembled WGS sequence"/>
</dbReference>
<keyword evidence="2" id="KW-0223">Dioxygenase</keyword>
<gene>
    <name evidence="2" type="ORF">DXT89_22790</name>
</gene>
<dbReference type="GeneID" id="60684754"/>
<dbReference type="InterPro" id="IPR029068">
    <property type="entry name" value="Glyas_Bleomycin-R_OHBP_Dase"/>
</dbReference>
<dbReference type="PROSITE" id="PS51819">
    <property type="entry name" value="VOC"/>
    <property type="match status" value="2"/>
</dbReference>
<comment type="caution">
    <text evidence="2">The sequence shown here is derived from an EMBL/GenBank/DDBJ whole genome shotgun (WGS) entry which is preliminary data.</text>
</comment>
<dbReference type="Gene3D" id="3.10.180.10">
    <property type="entry name" value="2,3-Dihydroxybiphenyl 1,2-Dioxygenase, domain 1"/>
    <property type="match status" value="2"/>
</dbReference>
<dbReference type="AlphaFoldDB" id="A0A368NHT8"/>
<dbReference type="InterPro" id="IPR052537">
    <property type="entry name" value="Extradiol_RC_dioxygenase"/>
</dbReference>
<dbReference type="PANTHER" id="PTHR36110:SF2">
    <property type="entry name" value="RING-CLEAVING DIOXYGENASE MHQE-RELATED"/>
    <property type="match status" value="1"/>
</dbReference>
<dbReference type="InterPro" id="IPR037523">
    <property type="entry name" value="VOC_core"/>
</dbReference>
<name>A0A368NHT8_AGRVI</name>
<feature type="domain" description="VOC" evidence="1">
    <location>
        <begin position="4"/>
        <end position="129"/>
    </location>
</feature>
<dbReference type="InterPro" id="IPR004360">
    <property type="entry name" value="Glyas_Fos-R_dOase_dom"/>
</dbReference>
<evidence type="ECO:0000259" key="1">
    <source>
        <dbReference type="PROSITE" id="PS51819"/>
    </source>
</evidence>
<dbReference type="RefSeq" id="WP_060716823.1">
    <property type="nucleotide sequence ID" value="NZ_CP055265.1"/>
</dbReference>
<accession>A0A368NHT8</accession>
<evidence type="ECO:0000313" key="2">
    <source>
        <dbReference type="EMBL" id="KAA3521994.1"/>
    </source>
</evidence>
<protein>
    <submittedName>
        <fullName evidence="2">Ring-cleaving dioxygenase</fullName>
    </submittedName>
</protein>
<proteinExistence type="predicted"/>
<dbReference type="OrthoDB" id="9785698at2"/>
<dbReference type="PANTHER" id="PTHR36110">
    <property type="entry name" value="RING-CLEAVING DIOXYGENASE MHQE-RELATED"/>
    <property type="match status" value="1"/>
</dbReference>
<dbReference type="SUPFAM" id="SSF54593">
    <property type="entry name" value="Glyoxalase/Bleomycin resistance protein/Dihydroxybiphenyl dioxygenase"/>
    <property type="match status" value="1"/>
</dbReference>
<dbReference type="Pfam" id="PF00903">
    <property type="entry name" value="Glyoxalase"/>
    <property type="match status" value="2"/>
</dbReference>
<reference evidence="2 3" key="1">
    <citation type="submission" date="2018-08" db="EMBL/GenBank/DDBJ databases">
        <title>Genome sequencing of Agrobacterium vitis strain ICMP 10754.</title>
        <authorList>
            <person name="Visnovsky S.B."/>
            <person name="Pitman A.R."/>
        </authorList>
    </citation>
    <scope>NUCLEOTIDE SEQUENCE [LARGE SCALE GENOMIC DNA]</scope>
    <source>
        <strain evidence="2 3">ICMP 10754</strain>
    </source>
</reference>
<keyword evidence="2" id="KW-0560">Oxidoreductase</keyword>
<sequence>MAHGIHHVTAIAGPARRNLDFYTRVLGQRFVKKTVNFDDPGTYHFYFGDEAGNPGTIMTFFPWEHAAPGRLGIGETQETGYRVPKASLGFWTHRFIEQGVVHEKLEQRFGQTVLPFKDPDGMRLALVGVEDIEHEAAWAAPGIPAEHALRGFHGVTLLLDKIDATAAVLTDVFGFEQQAKEGYVTRYHVPGTDIGGVVDLRAAGEFLPARPGAGSVHHVAFRAKDDAEQAEMAEKLRKNHGLQTTEQKDRDYFRSIYFRSPGGVLFEIATLDPGFAVDEPAESLGQALKLPKGLEGFRGRIEGMLPDISPLGETKQA</sequence>
<dbReference type="CDD" id="cd08347">
    <property type="entry name" value="PcpA_C_like"/>
    <property type="match status" value="1"/>
</dbReference>
<organism evidence="2 3">
    <name type="scientific">Agrobacterium vitis</name>
    <name type="common">Rhizobium vitis</name>
    <dbReference type="NCBI Taxonomy" id="373"/>
    <lineage>
        <taxon>Bacteria</taxon>
        <taxon>Pseudomonadati</taxon>
        <taxon>Pseudomonadota</taxon>
        <taxon>Alphaproteobacteria</taxon>
        <taxon>Hyphomicrobiales</taxon>
        <taxon>Rhizobiaceae</taxon>
        <taxon>Rhizobium/Agrobacterium group</taxon>
        <taxon>Agrobacterium</taxon>
    </lineage>
</organism>
<dbReference type="CDD" id="cd08346">
    <property type="entry name" value="PcpA_N_like"/>
    <property type="match status" value="1"/>
</dbReference>